<dbReference type="EMBL" id="CACRXK020000082">
    <property type="protein sequence ID" value="CAB3977968.1"/>
    <property type="molecule type" value="Genomic_DNA"/>
</dbReference>
<keyword evidence="2" id="KW-1185">Reference proteome</keyword>
<sequence>MASPPKQMRLDKIEGLLMKKEADRILLNEQRIVSEQLAADILVQNEMERKEKVTYVVQQKDGYTQRAAITEPQYQYHRTEPQYQYHRAYATLPGIQRIETRPVPVQDEQDELCTIL</sequence>
<dbReference type="Proteomes" id="UP001152795">
    <property type="component" value="Unassembled WGS sequence"/>
</dbReference>
<reference evidence="1" key="1">
    <citation type="submission" date="2020-04" db="EMBL/GenBank/DDBJ databases">
        <authorList>
            <person name="Alioto T."/>
            <person name="Alioto T."/>
            <person name="Gomez Garrido J."/>
        </authorList>
    </citation>
    <scope>NUCLEOTIDE SEQUENCE</scope>
    <source>
        <strain evidence="1">A484AB</strain>
    </source>
</reference>
<gene>
    <name evidence="1" type="ORF">PACLA_8A000169</name>
</gene>
<evidence type="ECO:0000313" key="1">
    <source>
        <dbReference type="EMBL" id="CAB3977968.1"/>
    </source>
</evidence>
<comment type="caution">
    <text evidence="1">The sequence shown here is derived from an EMBL/GenBank/DDBJ whole genome shotgun (WGS) entry which is preliminary data.</text>
</comment>
<organism evidence="1 2">
    <name type="scientific">Paramuricea clavata</name>
    <name type="common">Red gorgonian</name>
    <name type="synonym">Violescent sea-whip</name>
    <dbReference type="NCBI Taxonomy" id="317549"/>
    <lineage>
        <taxon>Eukaryota</taxon>
        <taxon>Metazoa</taxon>
        <taxon>Cnidaria</taxon>
        <taxon>Anthozoa</taxon>
        <taxon>Octocorallia</taxon>
        <taxon>Malacalcyonacea</taxon>
        <taxon>Plexauridae</taxon>
        <taxon>Paramuricea</taxon>
    </lineage>
</organism>
<protein>
    <submittedName>
        <fullName evidence="1">Uncharacterized protein</fullName>
    </submittedName>
</protein>
<evidence type="ECO:0000313" key="2">
    <source>
        <dbReference type="Proteomes" id="UP001152795"/>
    </source>
</evidence>
<name>A0A7D9HDF8_PARCT</name>
<accession>A0A7D9HDF8</accession>
<dbReference type="AlphaFoldDB" id="A0A7D9HDF8"/>
<proteinExistence type="predicted"/>